<dbReference type="KEGG" id="pgis:I6I06_16110"/>
<name>A0A7T4T8D2_9BURK</name>
<organism evidence="2 3">
    <name type="scientific">Paraburkholderia ginsengisoli</name>
    <dbReference type="NCBI Taxonomy" id="311231"/>
    <lineage>
        <taxon>Bacteria</taxon>
        <taxon>Pseudomonadati</taxon>
        <taxon>Pseudomonadota</taxon>
        <taxon>Betaproteobacteria</taxon>
        <taxon>Burkholderiales</taxon>
        <taxon>Burkholderiaceae</taxon>
        <taxon>Paraburkholderia</taxon>
    </lineage>
</organism>
<proteinExistence type="predicted"/>
<dbReference type="Proteomes" id="UP000595610">
    <property type="component" value="Chromosome 1"/>
</dbReference>
<sequence length="72" mass="7844">MKALQLVAVASDRPMLTTAELAELLRLSPKTLYKRFCQNGHVFGVKPIKLSPGRGGRLLWPADSLAQIAGNQ</sequence>
<dbReference type="AlphaFoldDB" id="A0A7T4T8D2"/>
<gene>
    <name evidence="2" type="ORF">I6I06_16110</name>
</gene>
<evidence type="ECO:0000259" key="1">
    <source>
        <dbReference type="Pfam" id="PF12728"/>
    </source>
</evidence>
<protein>
    <submittedName>
        <fullName evidence="2">Helix-turn-helix domain-containing protein</fullName>
    </submittedName>
</protein>
<feature type="domain" description="Helix-turn-helix" evidence="1">
    <location>
        <begin position="15"/>
        <end position="67"/>
    </location>
</feature>
<dbReference type="InterPro" id="IPR041657">
    <property type="entry name" value="HTH_17"/>
</dbReference>
<dbReference type="EMBL" id="CP066075">
    <property type="protein sequence ID" value="QQC63795.1"/>
    <property type="molecule type" value="Genomic_DNA"/>
</dbReference>
<evidence type="ECO:0000313" key="3">
    <source>
        <dbReference type="Proteomes" id="UP000595610"/>
    </source>
</evidence>
<dbReference type="Pfam" id="PF12728">
    <property type="entry name" value="HTH_17"/>
    <property type="match status" value="1"/>
</dbReference>
<evidence type="ECO:0000313" key="2">
    <source>
        <dbReference type="EMBL" id="QQC63795.1"/>
    </source>
</evidence>
<accession>A0A7T4T8D2</accession>
<keyword evidence="3" id="KW-1185">Reference proteome</keyword>
<reference evidence="2 3" key="1">
    <citation type="submission" date="2020-12" db="EMBL/GenBank/DDBJ databases">
        <title>FDA dAtabase for Regulatory Grade micrObial Sequences (FDA-ARGOS): Supporting development and validation of Infectious Disease Dx tests.</title>
        <authorList>
            <person name="Nelson B."/>
            <person name="Plummer A."/>
            <person name="Tallon L."/>
            <person name="Sadzewicz L."/>
            <person name="Zhao X."/>
            <person name="Boylan J."/>
            <person name="Ott S."/>
            <person name="Bowen H."/>
            <person name="Vavikolanu K."/>
            <person name="Mehta A."/>
            <person name="Aluvathingal J."/>
            <person name="Nadendla S."/>
            <person name="Myers T."/>
            <person name="Yan Y."/>
            <person name="Sichtig H."/>
        </authorList>
    </citation>
    <scope>NUCLEOTIDE SEQUENCE [LARGE SCALE GENOMIC DNA]</scope>
    <source>
        <strain evidence="2 3">FDAARGOS_1049</strain>
    </source>
</reference>